<dbReference type="Proteomes" id="UP000827284">
    <property type="component" value="Unassembled WGS sequence"/>
</dbReference>
<accession>A0A9P3H5H6</accession>
<feature type="compositionally biased region" description="Low complexity" evidence="1">
    <location>
        <begin position="8"/>
        <end position="45"/>
    </location>
</feature>
<comment type="caution">
    <text evidence="2">The sequence shown here is derived from an EMBL/GenBank/DDBJ whole genome shotgun (WGS) entry which is preliminary data.</text>
</comment>
<keyword evidence="3" id="KW-1185">Reference proteome</keyword>
<name>A0A9P3H5H6_9FUNG</name>
<sequence length="282" mass="30910">MSSAGPNSPASVSMMMLSSPPGGTSSSGMISTSGTSSNSSGAGNSSIGTISSTQSLFLNSLSNGALDAFPGLLGKRAATWRYMQRVYQGGTVLYNTALLSDEDLRHGYTDEKMQRRALQYFLLGTSLATILEIPSMADCLKALHGVVQEYEYFTGSESRSKMIFFRTTIRKGTEGVIKPFEETGEYSLLEVRTVPFHLDYVVTFASLCDVIAQVYERLGAHDQDMCMNLTHLEMFQKIDGRFKKILALVSKELETIAREVMVDELSSINPLGSWSGHDDWDV</sequence>
<feature type="region of interest" description="Disordered" evidence="1">
    <location>
        <begin position="1"/>
        <end position="45"/>
    </location>
</feature>
<dbReference type="EMBL" id="BQFW01000004">
    <property type="protein sequence ID" value="GJJ70506.1"/>
    <property type="molecule type" value="Genomic_DNA"/>
</dbReference>
<reference evidence="2" key="1">
    <citation type="submission" date="2021-11" db="EMBL/GenBank/DDBJ databases">
        <authorList>
            <person name="Herlambang A."/>
            <person name="Guo Y."/>
            <person name="Takashima Y."/>
            <person name="Nishizawa T."/>
        </authorList>
    </citation>
    <scope>NUCLEOTIDE SEQUENCE</scope>
    <source>
        <strain evidence="2">E1425</strain>
    </source>
</reference>
<evidence type="ECO:0000313" key="2">
    <source>
        <dbReference type="EMBL" id="GJJ70506.1"/>
    </source>
</evidence>
<evidence type="ECO:0000313" key="3">
    <source>
        <dbReference type="Proteomes" id="UP000827284"/>
    </source>
</evidence>
<evidence type="ECO:0000256" key="1">
    <source>
        <dbReference type="SAM" id="MobiDB-lite"/>
    </source>
</evidence>
<gene>
    <name evidence="2" type="ORF">EMPS_02855</name>
</gene>
<dbReference type="PANTHER" id="PTHR37332:SF1">
    <property type="entry name" value="ELMO DOMAIN-CONTAINING PROTEIN"/>
    <property type="match status" value="1"/>
</dbReference>
<protein>
    <submittedName>
        <fullName evidence="2">Uncharacterized protein</fullName>
    </submittedName>
</protein>
<dbReference type="OrthoDB" id="14339at2759"/>
<reference evidence="2" key="2">
    <citation type="journal article" date="2022" name="Microbiol. Resour. Announc.">
        <title>Whole-Genome Sequence of Entomortierella parvispora E1425, a Mucoromycotan Fungus Associated with Burkholderiaceae-Related Endosymbiotic Bacteria.</title>
        <authorList>
            <person name="Herlambang A."/>
            <person name="Guo Y."/>
            <person name="Takashima Y."/>
            <person name="Narisawa K."/>
            <person name="Ohta H."/>
            <person name="Nishizawa T."/>
        </authorList>
    </citation>
    <scope>NUCLEOTIDE SEQUENCE</scope>
    <source>
        <strain evidence="2">E1425</strain>
    </source>
</reference>
<proteinExistence type="predicted"/>
<dbReference type="AlphaFoldDB" id="A0A9P3H5H6"/>
<dbReference type="PANTHER" id="PTHR37332">
    <property type="entry name" value="EXPRESSED PROTEIN"/>
    <property type="match status" value="1"/>
</dbReference>
<organism evidence="2 3">
    <name type="scientific">Entomortierella parvispora</name>
    <dbReference type="NCBI Taxonomy" id="205924"/>
    <lineage>
        <taxon>Eukaryota</taxon>
        <taxon>Fungi</taxon>
        <taxon>Fungi incertae sedis</taxon>
        <taxon>Mucoromycota</taxon>
        <taxon>Mortierellomycotina</taxon>
        <taxon>Mortierellomycetes</taxon>
        <taxon>Mortierellales</taxon>
        <taxon>Mortierellaceae</taxon>
        <taxon>Entomortierella</taxon>
    </lineage>
</organism>